<dbReference type="InterPro" id="IPR050272">
    <property type="entry name" value="Isochorismatase-like_hydrls"/>
</dbReference>
<organism evidence="4 5">
    <name type="scientific">Penicillium citrinum</name>
    <dbReference type="NCBI Taxonomy" id="5077"/>
    <lineage>
        <taxon>Eukaryota</taxon>
        <taxon>Fungi</taxon>
        <taxon>Dikarya</taxon>
        <taxon>Ascomycota</taxon>
        <taxon>Pezizomycotina</taxon>
        <taxon>Eurotiomycetes</taxon>
        <taxon>Eurotiomycetidae</taxon>
        <taxon>Eurotiales</taxon>
        <taxon>Aspergillaceae</taxon>
        <taxon>Penicillium</taxon>
    </lineage>
</organism>
<dbReference type="PANTHER" id="PTHR43540:SF1">
    <property type="entry name" value="ISOCHORISMATASE HYDROLASE"/>
    <property type="match status" value="1"/>
</dbReference>
<evidence type="ECO:0000259" key="3">
    <source>
        <dbReference type="Pfam" id="PF00857"/>
    </source>
</evidence>
<dbReference type="OrthoDB" id="1739143at2759"/>
<dbReference type="GO" id="GO:0016787">
    <property type="term" value="F:hydrolase activity"/>
    <property type="evidence" value="ECO:0007669"/>
    <property type="project" value="UniProtKB-KW"/>
</dbReference>
<dbReference type="InterPro" id="IPR000868">
    <property type="entry name" value="Isochorismatase-like_dom"/>
</dbReference>
<evidence type="ECO:0000313" key="5">
    <source>
        <dbReference type="Proteomes" id="UP001147733"/>
    </source>
</evidence>
<sequence length="192" mass="21451">MGNTTLLVLDIQNAIVDIFDKSITDPYLKRLAAAISAARQENINIIHVVTGFRPYYPECHTLNASFSGIISTGKFQEGSKDVQVHPTVAPLRHEPVIMKRRVSAFMGTELDMILRSSKTDHLVIAGIATSGAILSTIRQAQDLDFKLTVLRDLCLDRDEEVHRVLIDKVFGRKMDVFNADEWIEKISGEKTA</sequence>
<comment type="caution">
    <text evidence="4">The sequence shown here is derived from an EMBL/GenBank/DDBJ whole genome shotgun (WGS) entry which is preliminary data.</text>
</comment>
<evidence type="ECO:0000256" key="1">
    <source>
        <dbReference type="ARBA" id="ARBA00006336"/>
    </source>
</evidence>
<protein>
    <recommendedName>
        <fullName evidence="3">Isochorismatase-like domain-containing protein</fullName>
    </recommendedName>
</protein>
<dbReference type="EMBL" id="JAPQKT010000003">
    <property type="protein sequence ID" value="KAJ5234722.1"/>
    <property type="molecule type" value="Genomic_DNA"/>
</dbReference>
<dbReference type="SUPFAM" id="SSF52499">
    <property type="entry name" value="Isochorismatase-like hydrolases"/>
    <property type="match status" value="1"/>
</dbReference>
<keyword evidence="2" id="KW-0378">Hydrolase</keyword>
<keyword evidence="5" id="KW-1185">Reference proteome</keyword>
<accession>A0A9W9P3K8</accession>
<feature type="domain" description="Isochorismatase-like" evidence="3">
    <location>
        <begin position="4"/>
        <end position="172"/>
    </location>
</feature>
<comment type="similarity">
    <text evidence="1">Belongs to the isochorismatase family.</text>
</comment>
<evidence type="ECO:0000313" key="4">
    <source>
        <dbReference type="EMBL" id="KAJ5234722.1"/>
    </source>
</evidence>
<gene>
    <name evidence="4" type="ORF">N7469_003890</name>
</gene>
<reference evidence="4" key="2">
    <citation type="journal article" date="2023" name="IMA Fungus">
        <title>Comparative genomic study of the Penicillium genus elucidates a diverse pangenome and 15 lateral gene transfer events.</title>
        <authorList>
            <person name="Petersen C."/>
            <person name="Sorensen T."/>
            <person name="Nielsen M.R."/>
            <person name="Sondergaard T.E."/>
            <person name="Sorensen J.L."/>
            <person name="Fitzpatrick D.A."/>
            <person name="Frisvad J.C."/>
            <person name="Nielsen K.L."/>
        </authorList>
    </citation>
    <scope>NUCLEOTIDE SEQUENCE</scope>
    <source>
        <strain evidence="4">IBT 23319</strain>
    </source>
</reference>
<reference evidence="4" key="1">
    <citation type="submission" date="2022-11" db="EMBL/GenBank/DDBJ databases">
        <authorList>
            <person name="Petersen C."/>
        </authorList>
    </citation>
    <scope>NUCLEOTIDE SEQUENCE</scope>
    <source>
        <strain evidence="4">IBT 23319</strain>
    </source>
</reference>
<dbReference type="CDD" id="cd00431">
    <property type="entry name" value="cysteine_hydrolases"/>
    <property type="match status" value="1"/>
</dbReference>
<dbReference type="InterPro" id="IPR036380">
    <property type="entry name" value="Isochorismatase-like_sf"/>
</dbReference>
<dbReference type="Gene3D" id="3.40.50.850">
    <property type="entry name" value="Isochorismatase-like"/>
    <property type="match status" value="1"/>
</dbReference>
<dbReference type="AlphaFoldDB" id="A0A9W9P3K8"/>
<dbReference type="Pfam" id="PF00857">
    <property type="entry name" value="Isochorismatase"/>
    <property type="match status" value="1"/>
</dbReference>
<evidence type="ECO:0000256" key="2">
    <source>
        <dbReference type="ARBA" id="ARBA00022801"/>
    </source>
</evidence>
<proteinExistence type="inferred from homology"/>
<name>A0A9W9P3K8_PENCI</name>
<dbReference type="Proteomes" id="UP001147733">
    <property type="component" value="Unassembled WGS sequence"/>
</dbReference>
<dbReference type="GeneID" id="81381977"/>
<dbReference type="RefSeq" id="XP_056502222.1">
    <property type="nucleotide sequence ID" value="XM_056642810.1"/>
</dbReference>
<dbReference type="PANTHER" id="PTHR43540">
    <property type="entry name" value="PEROXYUREIDOACRYLATE/UREIDOACRYLATE AMIDOHYDROLASE-RELATED"/>
    <property type="match status" value="1"/>
</dbReference>